<sequence length="112" mass="12637">MRPISMKIVLVLGFASFTVAAPRGTHDRIFNIFTRAHDDAQPCRASLSCALMSTRRMPDGIHETNEFPLKAKSHALLVPGRRKIEPAMFSLSQSRTRASPMGKPEWRCWWGV</sequence>
<feature type="signal peptide" evidence="1">
    <location>
        <begin position="1"/>
        <end position="20"/>
    </location>
</feature>
<protein>
    <submittedName>
        <fullName evidence="2">Uncharacterized protein</fullName>
    </submittedName>
</protein>
<dbReference type="Proteomes" id="UP000672032">
    <property type="component" value="Chromosome 4"/>
</dbReference>
<gene>
    <name evidence="2" type="ORF">DSL72_005069</name>
</gene>
<accession>A0A8A3PEM9</accession>
<keyword evidence="3" id="KW-1185">Reference proteome</keyword>
<dbReference type="AlphaFoldDB" id="A0A8A3PEM9"/>
<keyword evidence="1" id="KW-0732">Signal</keyword>
<reference evidence="2" key="1">
    <citation type="submission" date="2020-10" db="EMBL/GenBank/DDBJ databases">
        <title>Genome Sequence of Monilinia vaccinii-corymbosi Sheds Light on Mummy Berry Disease Infection of Blueberry and Mating Type.</title>
        <authorList>
            <person name="Yow A.G."/>
            <person name="Zhang Y."/>
            <person name="Bansal K."/>
            <person name="Eacker S.M."/>
            <person name="Sullivan S."/>
            <person name="Liachko I."/>
            <person name="Cubeta M.A."/>
            <person name="Rollins J.A."/>
            <person name="Ashrafi H."/>
        </authorList>
    </citation>
    <scope>NUCLEOTIDE SEQUENCE</scope>
    <source>
        <strain evidence="2">RL-1</strain>
    </source>
</reference>
<evidence type="ECO:0000313" key="2">
    <source>
        <dbReference type="EMBL" id="QSZ33501.1"/>
    </source>
</evidence>
<feature type="chain" id="PRO_5033037463" evidence="1">
    <location>
        <begin position="21"/>
        <end position="112"/>
    </location>
</feature>
<dbReference type="EMBL" id="CP063408">
    <property type="protein sequence ID" value="QSZ33501.1"/>
    <property type="molecule type" value="Genomic_DNA"/>
</dbReference>
<proteinExistence type="predicted"/>
<evidence type="ECO:0000313" key="3">
    <source>
        <dbReference type="Proteomes" id="UP000672032"/>
    </source>
</evidence>
<evidence type="ECO:0000256" key="1">
    <source>
        <dbReference type="SAM" id="SignalP"/>
    </source>
</evidence>
<name>A0A8A3PEM9_9HELO</name>
<organism evidence="2 3">
    <name type="scientific">Monilinia vaccinii-corymbosi</name>
    <dbReference type="NCBI Taxonomy" id="61207"/>
    <lineage>
        <taxon>Eukaryota</taxon>
        <taxon>Fungi</taxon>
        <taxon>Dikarya</taxon>
        <taxon>Ascomycota</taxon>
        <taxon>Pezizomycotina</taxon>
        <taxon>Leotiomycetes</taxon>
        <taxon>Helotiales</taxon>
        <taxon>Sclerotiniaceae</taxon>
        <taxon>Monilinia</taxon>
    </lineage>
</organism>
<dbReference type="OrthoDB" id="3479602at2759"/>